<feature type="binding site" evidence="8">
    <location>
        <begin position="177"/>
        <end position="184"/>
    </location>
    <ligand>
        <name>NAD(+)</name>
        <dbReference type="ChEBI" id="CHEBI:57540"/>
    </ligand>
</feature>
<dbReference type="PRINTS" id="PR00368">
    <property type="entry name" value="FADPNR"/>
</dbReference>
<feature type="disulfide bond" description="Redox-active" evidence="9">
    <location>
        <begin position="41"/>
        <end position="46"/>
    </location>
</feature>
<dbReference type="Gene3D" id="3.30.390.30">
    <property type="match status" value="1"/>
</dbReference>
<dbReference type="PRINTS" id="PR00411">
    <property type="entry name" value="PNDRDTASEI"/>
</dbReference>
<evidence type="ECO:0000256" key="9">
    <source>
        <dbReference type="PIRSR" id="PIRSR000350-4"/>
    </source>
</evidence>
<keyword evidence="8" id="KW-0547">Nucleotide-binding</keyword>
<feature type="binding site" evidence="8">
    <location>
        <position position="303"/>
    </location>
    <ligand>
        <name>FAD</name>
        <dbReference type="ChEBI" id="CHEBI:57692"/>
    </ligand>
</feature>
<evidence type="ECO:0000256" key="6">
    <source>
        <dbReference type="ARBA" id="ARBA00023157"/>
    </source>
</evidence>
<organism evidence="11">
    <name type="scientific">Francisella tularensis subsp. holarctica</name>
    <dbReference type="NCBI Taxonomy" id="119857"/>
    <lineage>
        <taxon>Bacteria</taxon>
        <taxon>Pseudomonadati</taxon>
        <taxon>Pseudomonadota</taxon>
        <taxon>Gammaproteobacteria</taxon>
        <taxon>Thiotrichales</taxon>
        <taxon>Francisellaceae</taxon>
        <taxon>Francisella</taxon>
    </lineage>
</organism>
<dbReference type="HOGENOM" id="CLU_016755_1_0_6"/>
<evidence type="ECO:0000256" key="1">
    <source>
        <dbReference type="ARBA" id="ARBA00007532"/>
    </source>
</evidence>
<dbReference type="KEGG" id="ftv:CH67_559"/>
<dbReference type="EMBL" id="JAAGJP010000019">
    <property type="protein sequence ID" value="NDS68215.1"/>
    <property type="molecule type" value="Genomic_DNA"/>
</dbReference>
<dbReference type="InterPro" id="IPR001100">
    <property type="entry name" value="Pyr_nuc-diS_OxRdtase"/>
</dbReference>
<keyword evidence="7 10" id="KW-0676">Redox-active center</keyword>
<proteinExistence type="inferred from homology"/>
<dbReference type="GO" id="GO:0016668">
    <property type="term" value="F:oxidoreductase activity, acting on a sulfur group of donors, NAD(P) as acceptor"/>
    <property type="evidence" value="ECO:0007669"/>
    <property type="project" value="InterPro"/>
</dbReference>
<dbReference type="GO" id="GO:0003955">
    <property type="term" value="F:NAD(P)H dehydrogenase (quinone) activity"/>
    <property type="evidence" value="ECO:0007669"/>
    <property type="project" value="TreeGrafter"/>
</dbReference>
<dbReference type="InterPro" id="IPR016156">
    <property type="entry name" value="FAD/NAD-linked_Rdtase_dimer_sf"/>
</dbReference>
<dbReference type="InterPro" id="IPR023753">
    <property type="entry name" value="FAD/NAD-binding_dom"/>
</dbReference>
<keyword evidence="4" id="KW-0521">NADP</keyword>
<feature type="binding site" evidence="8">
    <location>
        <position position="200"/>
    </location>
    <ligand>
        <name>NAD(+)</name>
        <dbReference type="ChEBI" id="CHEBI:57540"/>
    </ligand>
</feature>
<evidence type="ECO:0000256" key="2">
    <source>
        <dbReference type="ARBA" id="ARBA00022630"/>
    </source>
</evidence>
<feature type="binding site" evidence="8">
    <location>
        <begin position="140"/>
        <end position="142"/>
    </location>
    <ligand>
        <name>FAD</name>
        <dbReference type="ChEBI" id="CHEBI:57692"/>
    </ligand>
</feature>
<comment type="similarity">
    <text evidence="1 10">Belongs to the class-I pyridine nucleotide-disulfide oxidoreductase family.</text>
</comment>
<gene>
    <name evidence="11" type="ORF">FWI86_03830</name>
</gene>
<keyword evidence="8" id="KW-0520">NAD</keyword>
<sequence length="472" mass="51493">MIKADICIIGGGSGGLSVAAGAVQMGAKVVLCEGNKMGGDCLNYGCVPSKAIIEASRVIAKVNKAQAFGINIDNNNIEIDYKKVQEHIKITIAKIEPHDSVERFETLGVNVIQEYAQIIDQYTVKAGDNFIKARYIVIATGSRAAIPKIKGLAEVNYLTNETIFDLKEKPEHLMIVGGGPIGVELAQAYALLGSKVTIFEASDTILGVLDNDCRKIILKEFDRLGISIITNVNISEIAQDDQEINLYCGSKLYQGSHLLIAAGRVPNLDKLDLDNVGIKYTSRGIKVDSRLRTNHKNIYAIGDVVGGYQFTHVAGYHAGVVIQNILFKLPIKVDYNSLPWSLYTSPEVAHVGQNIAQTQTHGAKILKLSYQNNDRAVASLATNGLIKVAINKKGYILGATIVGENASELIVQWTIAIKNKLKIKNMASHIVAYPTLSELNKRLAGNYFIPVLYSNKVRSLVRFLIKIFGKKL</sequence>
<dbReference type="InterPro" id="IPR004099">
    <property type="entry name" value="Pyr_nucl-diS_OxRdtase_dimer"/>
</dbReference>
<name>A0A0B3VPK9_FRATU</name>
<dbReference type="RefSeq" id="WP_010031041.1">
    <property type="nucleotide sequence ID" value="NZ_CP009693.1"/>
</dbReference>
<dbReference type="KEGG" id="ftz:CH68_293"/>
<keyword evidence="3 8" id="KW-0274">FAD</keyword>
<evidence type="ECO:0000256" key="4">
    <source>
        <dbReference type="ARBA" id="ARBA00022857"/>
    </source>
</evidence>
<evidence type="ECO:0000256" key="7">
    <source>
        <dbReference type="ARBA" id="ARBA00023284"/>
    </source>
</evidence>
<feature type="binding site" evidence="8">
    <location>
        <position position="263"/>
    </location>
    <ligand>
        <name>NAD(+)</name>
        <dbReference type="ChEBI" id="CHEBI:57540"/>
    </ligand>
</feature>
<dbReference type="GO" id="GO:0050660">
    <property type="term" value="F:flavin adenine dinucleotide binding"/>
    <property type="evidence" value="ECO:0007669"/>
    <property type="project" value="TreeGrafter"/>
</dbReference>
<dbReference type="KEGG" id="ftc:DA46_434"/>
<comment type="cofactor">
    <cofactor evidence="8">
        <name>FAD</name>
        <dbReference type="ChEBI" id="CHEBI:57692"/>
    </cofactor>
    <text evidence="8">Binds 1 FAD per subunit.</text>
</comment>
<dbReference type="PANTHER" id="PTHR43014:SF2">
    <property type="entry name" value="MERCURIC REDUCTASE"/>
    <property type="match status" value="1"/>
</dbReference>
<reference evidence="11" key="1">
    <citation type="submission" date="2019-08" db="EMBL/GenBank/DDBJ databases">
        <authorList>
            <person name="Busch A."/>
        </authorList>
    </citation>
    <scope>NUCLEOTIDE SEQUENCE</scope>
    <source>
        <strain evidence="11">15T0085</strain>
    </source>
</reference>
<accession>A0A0B3VPK9</accession>
<dbReference type="InterPro" id="IPR036188">
    <property type="entry name" value="FAD/NAD-bd_sf"/>
</dbReference>
<feature type="binding site" evidence="8">
    <location>
        <position position="50"/>
    </location>
    <ligand>
        <name>FAD</name>
        <dbReference type="ChEBI" id="CHEBI:57692"/>
    </ligand>
</feature>
<dbReference type="Pfam" id="PF07992">
    <property type="entry name" value="Pyr_redox_2"/>
    <property type="match status" value="1"/>
</dbReference>
<dbReference type="PROSITE" id="PS00076">
    <property type="entry name" value="PYRIDINE_REDOX_1"/>
    <property type="match status" value="1"/>
</dbReference>
<evidence type="ECO:0000313" key="11">
    <source>
        <dbReference type="EMBL" id="NDS68215.1"/>
    </source>
</evidence>
<dbReference type="Pfam" id="PF02852">
    <property type="entry name" value="Pyr_redox_dim"/>
    <property type="match status" value="1"/>
</dbReference>
<reference evidence="11" key="2">
    <citation type="submission" date="2020-02" db="EMBL/GenBank/DDBJ databases">
        <title>Using affinity propagation clustering for identifying bacterial clades and subclades with whole-genome sequences of Francisella tularensis.</title>
        <authorList>
            <person name="Homeier-Bachmann T."/>
            <person name="Abdel-Glil M.Y."/>
            <person name="Hackbart A."/>
            <person name="Hotzel H."/>
            <person name="Tomaso H."/>
        </authorList>
    </citation>
    <scope>NUCLEOTIDE SEQUENCE</scope>
    <source>
        <strain evidence="11">15T0085</strain>
    </source>
</reference>
<dbReference type="Gene3D" id="3.50.50.60">
    <property type="entry name" value="FAD/NAD(P)-binding domain"/>
    <property type="match status" value="2"/>
</dbReference>
<dbReference type="eggNOG" id="COG1249">
    <property type="taxonomic scope" value="Bacteria"/>
</dbReference>
<dbReference type="PIRSF" id="PIRSF000350">
    <property type="entry name" value="Mercury_reductase_MerA"/>
    <property type="match status" value="1"/>
</dbReference>
<keyword evidence="5 10" id="KW-0560">Oxidoreductase</keyword>
<evidence type="ECO:0000256" key="10">
    <source>
        <dbReference type="RuleBase" id="RU003691"/>
    </source>
</evidence>
<dbReference type="FunFam" id="3.30.390.30:FF:000001">
    <property type="entry name" value="Dihydrolipoyl dehydrogenase"/>
    <property type="match status" value="1"/>
</dbReference>
<protein>
    <submittedName>
        <fullName evidence="11">FAD-dependent oxidoreductase</fullName>
    </submittedName>
</protein>
<keyword evidence="6" id="KW-1015">Disulfide bond</keyword>
<dbReference type="PANTHER" id="PTHR43014">
    <property type="entry name" value="MERCURIC REDUCTASE"/>
    <property type="match status" value="1"/>
</dbReference>
<evidence type="ECO:0000256" key="8">
    <source>
        <dbReference type="PIRSR" id="PIRSR000350-3"/>
    </source>
</evidence>
<keyword evidence="2 10" id="KW-0285">Flavoprotein</keyword>
<evidence type="ECO:0000256" key="5">
    <source>
        <dbReference type="ARBA" id="ARBA00023002"/>
    </source>
</evidence>
<dbReference type="SUPFAM" id="SSF51905">
    <property type="entry name" value="FAD/NAD(P)-binding domain"/>
    <property type="match status" value="1"/>
</dbReference>
<dbReference type="SUPFAM" id="SSF55424">
    <property type="entry name" value="FAD/NAD-linked reductases, dimerisation (C-terminal) domain"/>
    <property type="match status" value="1"/>
</dbReference>
<dbReference type="InterPro" id="IPR012999">
    <property type="entry name" value="Pyr_OxRdtase_I_AS"/>
</dbReference>
<dbReference type="AlphaFoldDB" id="A0A0B3VPK9"/>
<comment type="caution">
    <text evidence="11">The sequence shown here is derived from an EMBL/GenBank/DDBJ whole genome shotgun (WGS) entry which is preliminary data.</text>
</comment>
<dbReference type="OMA" id="WILNSSH"/>
<evidence type="ECO:0000256" key="3">
    <source>
        <dbReference type="ARBA" id="ARBA00022827"/>
    </source>
</evidence>